<dbReference type="GeneTree" id="ENSGT00940000165320"/>
<evidence type="ECO:0000313" key="7">
    <source>
        <dbReference type="Ensembl" id="ENSSFOP00015073188.1"/>
    </source>
</evidence>
<dbReference type="InterPro" id="IPR027417">
    <property type="entry name" value="P-loop_NTPase"/>
</dbReference>
<evidence type="ECO:0000256" key="2">
    <source>
        <dbReference type="ARBA" id="ARBA00022737"/>
    </source>
</evidence>
<evidence type="ECO:0000256" key="3">
    <source>
        <dbReference type="SAM" id="MobiDB-lite"/>
    </source>
</evidence>
<feature type="region of interest" description="Disordered" evidence="3">
    <location>
        <begin position="57"/>
        <end position="81"/>
    </location>
</feature>
<evidence type="ECO:0000256" key="1">
    <source>
        <dbReference type="ARBA" id="ARBA00022574"/>
    </source>
</evidence>
<sequence>MLNNKTNGKKSSHLFICYHPSPPSQRHCGKNTFLSQTRSSAALSVDAGATWTCSCTPPPSPLPPSTGSQSGGGGSRGGGAGTGGTQLTSSFCVCVCVCGESARAALMENTPKCCVKVYLCSNPEDSEAEREALRETVFPRVRDRCRRVHGVEFRVSRGSFWPLWALCQALVGQRYGSACPPVQVEVSEFQTLLWTCEQMGLSTRLLERRYRRDENAVPPSFVLRDRPHHPAGGQVGVPAASAQRWRGRSQEIGATFRAAVTRCVQEGRFTSEKAHEYFSSGELGAACALVRRFHVTVKARKVRLFTEQRVLDSDPMTNLREHLLPGLVAPGQLPVRTSSVDSRRRYIDGLCQQLYDDLLTLIDRTLVREESRPSDALSQDLLRNLELCRIYASMYRVECPETERIQAYLEHGDTGHPLVISGGACTGKTALLSHCAVQVNLAFGWTADFGLNPVVVARFVGSDKVTLQELLRSVCYQITVNYGEHPWLHTSRNLIQLSQDFRSLLITASTSQRPLVLIFDGLDQMGLEEDKSLSLWWLPKSLPANVKLLISTTPKKSGTLRALRALYPKSHLFLELGSKDRRDLSQMLVDLLLARDRRITSGQRTYVNRALATCPLPLCVELLCEQVCEWSSDSEVTENSVTSGVHNNITLFFSQLEKKHSRQLVSRALCYLTLARQGLTEAELTDVLSSDNSVFSHFVPGGQVLPYKLRLPEVAVEMLLLDLERFLVRRHVAGSEVLFWTCRHFPLVIQKLYPCSTEAMQEMHAALADVFSGRWANGRTKSLVVCGSKGSKPQDVVPDVIPVKTDIDRLHPDQPWIFRSAPSMTLTRANLRKILELPFHLKSSGRLEELGRTVMSLGFHQAMLQAGHLEELISQLEEISVLMFRQELRLLARILRDSSCLLRGSPENLPVVMQAELFPFLDVLPSLESYAKQISEEGMKSNRLAVVQSSAAAVPSASWMLSDVDGVPLAEVLELQCNTAVIILQNCSMWAWNENIPGSFELIHSFGLKFSSAKGTQHFVLLSTQCPRLFLCDIHTPLCVLEIDVRSSMPDGSTEPSSRPPVEGFLVLESTMFVSYKDTRYIGVFNVNTGEGLRPLLCPSNVSCVSGCPSGQLVLCGQDDGMVSVFAVQENCHLATCSIPAGRPIIEILHESERSFVCVDSTGGIYVWDTETTADPRPTNACCLTEGEEWVLNTEHSWEDGVFVVCKSQQIFLLDTCEWTVEEQFSAPAGRKFTRAVLAKVCSLVIASLEECPFLLVWKRTTGQCILNLDTGHTQGLRLLKLQSTLLALTENGVLTAWDLDLVFNVSSIARSGASVKKILLESAEGHFYTMDGTEFVWRWGTRSGSVQGVFQHESPVETLALSADDKHLVAATLTDTYVWHTATGQNVQRICSNSSASYLLVTPNSNFAVSLCERGLSPVWKLRSGHVVCNIHLYLRNAIISPESTFVLGLHEQDLLAVSLWSGCVSRRFSCSTQMDVVAFQPLLNHVDYVVVITSSGCLFTWRVTEETLCQHVQIPCTFLSQPDMIQFSSDGRYAVLSAADDSIGVLDTQNGRLCLLPAEGQVLLVSLDVAGRYIVFVCEPKPSDCTCRLHSGPVLCAASVSDGRSAGRFPLGAVPSALSLSEELRTHVGFEDGSAAVYAICALFSIFIVCEIISVFSSVYTRTRTQTNKQTKNFQNRLSHTGSRGTGANPATRVGVPSRVTVQMINYSDSKV</sequence>
<feature type="compositionally biased region" description="Gly residues" evidence="3">
    <location>
        <begin position="69"/>
        <end position="81"/>
    </location>
</feature>
<feature type="region of interest" description="Disordered" evidence="3">
    <location>
        <begin position="221"/>
        <end position="240"/>
    </location>
</feature>
<feature type="transmembrane region" description="Helical" evidence="4">
    <location>
        <begin position="1637"/>
        <end position="1662"/>
    </location>
</feature>
<dbReference type="PANTHER" id="PTHR19871:SF29">
    <property type="entry name" value="NACHT AND WD REPEAT DOMAIN-CONTAINING PROTEIN 2-LIKE"/>
    <property type="match status" value="1"/>
</dbReference>
<evidence type="ECO:0000313" key="8">
    <source>
        <dbReference type="Proteomes" id="UP000694397"/>
    </source>
</evidence>
<dbReference type="InterPro" id="IPR015943">
    <property type="entry name" value="WD40/YVTN_repeat-like_dom_sf"/>
</dbReference>
<accession>A0A8C9WD01</accession>
<reference evidence="7" key="2">
    <citation type="submission" date="2025-08" db="UniProtKB">
        <authorList>
            <consortium name="Ensembl"/>
        </authorList>
    </citation>
    <scope>IDENTIFICATION</scope>
</reference>
<dbReference type="Gene3D" id="2.130.10.10">
    <property type="entry name" value="YVTN repeat-like/Quinoprotein amine dehydrogenase"/>
    <property type="match status" value="2"/>
</dbReference>
<dbReference type="Gene3D" id="3.40.50.300">
    <property type="entry name" value="P-loop containing nucleotide triphosphate hydrolases"/>
    <property type="match status" value="1"/>
</dbReference>
<keyword evidence="4" id="KW-0812">Transmembrane</keyword>
<dbReference type="Pfam" id="PF25469">
    <property type="entry name" value="WHD_NWD1"/>
    <property type="match status" value="1"/>
</dbReference>
<dbReference type="Proteomes" id="UP000694397">
    <property type="component" value="Chromosome 10"/>
</dbReference>
<keyword evidence="1" id="KW-0853">WD repeat</keyword>
<evidence type="ECO:0000259" key="6">
    <source>
        <dbReference type="Pfam" id="PF25469"/>
    </source>
</evidence>
<organism evidence="7 8">
    <name type="scientific">Scleropages formosus</name>
    <name type="common">Asian bonytongue</name>
    <name type="synonym">Osteoglossum formosum</name>
    <dbReference type="NCBI Taxonomy" id="113540"/>
    <lineage>
        <taxon>Eukaryota</taxon>
        <taxon>Metazoa</taxon>
        <taxon>Chordata</taxon>
        <taxon>Craniata</taxon>
        <taxon>Vertebrata</taxon>
        <taxon>Euteleostomi</taxon>
        <taxon>Actinopterygii</taxon>
        <taxon>Neopterygii</taxon>
        <taxon>Teleostei</taxon>
        <taxon>Osteoglossocephala</taxon>
        <taxon>Osteoglossomorpha</taxon>
        <taxon>Osteoglossiformes</taxon>
        <taxon>Osteoglossidae</taxon>
        <taxon>Scleropages</taxon>
    </lineage>
</organism>
<feature type="domain" description="NWD1/2-like winged helix-turn-helix" evidence="6">
    <location>
        <begin position="639"/>
        <end position="697"/>
    </location>
</feature>
<dbReference type="InterPro" id="IPR001680">
    <property type="entry name" value="WD40_rpt"/>
</dbReference>
<dbReference type="SUPFAM" id="SSF50969">
    <property type="entry name" value="YVTN repeat-like/Quinoprotein amine dehydrogenase"/>
    <property type="match status" value="1"/>
</dbReference>
<evidence type="ECO:0000259" key="5">
    <source>
        <dbReference type="Pfam" id="PF24883"/>
    </source>
</evidence>
<dbReference type="OrthoDB" id="2325716at2759"/>
<dbReference type="Ensembl" id="ENSSFOT00015077688.1">
    <property type="protein sequence ID" value="ENSSFOP00015073188.1"/>
    <property type="gene ID" value="ENSSFOG00015002286.2"/>
</dbReference>
<keyword evidence="2" id="KW-0677">Repeat</keyword>
<dbReference type="SUPFAM" id="SSF50998">
    <property type="entry name" value="Quinoprotein alcohol dehydrogenase-like"/>
    <property type="match status" value="1"/>
</dbReference>
<protein>
    <recommendedName>
        <fullName evidence="9">NACHT domain-containing protein</fullName>
    </recommendedName>
</protein>
<dbReference type="SMART" id="SM00320">
    <property type="entry name" value="WD40"/>
    <property type="match status" value="3"/>
</dbReference>
<dbReference type="InterPro" id="IPR011047">
    <property type="entry name" value="Quinoprotein_ADH-like_sf"/>
</dbReference>
<dbReference type="SUPFAM" id="SSF52540">
    <property type="entry name" value="P-loop containing nucleoside triphosphate hydrolases"/>
    <property type="match status" value="1"/>
</dbReference>
<dbReference type="InterPro" id="IPR052752">
    <property type="entry name" value="NACHT-WD_repeat"/>
</dbReference>
<evidence type="ECO:0000256" key="4">
    <source>
        <dbReference type="SAM" id="Phobius"/>
    </source>
</evidence>
<feature type="region of interest" description="Disordered" evidence="3">
    <location>
        <begin position="1672"/>
        <end position="1695"/>
    </location>
</feature>
<name>A0A8C9WD01_SCLFO</name>
<dbReference type="InterPro" id="IPR057588">
    <property type="entry name" value="NWD1/2-like_WH"/>
</dbReference>
<keyword evidence="8" id="KW-1185">Reference proteome</keyword>
<dbReference type="Pfam" id="PF24883">
    <property type="entry name" value="NPHP3_N"/>
    <property type="match status" value="1"/>
</dbReference>
<keyword evidence="4" id="KW-1133">Transmembrane helix</keyword>
<reference evidence="7" key="3">
    <citation type="submission" date="2025-09" db="UniProtKB">
        <authorList>
            <consortium name="Ensembl"/>
        </authorList>
    </citation>
    <scope>IDENTIFICATION</scope>
</reference>
<dbReference type="InterPro" id="IPR011044">
    <property type="entry name" value="Quino_amine_DH_bsu"/>
</dbReference>
<evidence type="ECO:0008006" key="9">
    <source>
        <dbReference type="Google" id="ProtNLM"/>
    </source>
</evidence>
<dbReference type="InterPro" id="IPR056884">
    <property type="entry name" value="NPHP3-like_N"/>
</dbReference>
<feature type="domain" description="Nephrocystin 3-like N-terminal" evidence="5">
    <location>
        <begin position="402"/>
        <end position="551"/>
    </location>
</feature>
<keyword evidence="4" id="KW-0472">Membrane</keyword>
<proteinExistence type="predicted"/>
<dbReference type="PANTHER" id="PTHR19871">
    <property type="entry name" value="BETA TRANSDUCIN-RELATED PROTEIN"/>
    <property type="match status" value="1"/>
</dbReference>
<reference evidence="7 8" key="1">
    <citation type="submission" date="2019-04" db="EMBL/GenBank/DDBJ databases">
        <authorList>
            <consortium name="Wellcome Sanger Institute Data Sharing"/>
        </authorList>
    </citation>
    <scope>NUCLEOTIDE SEQUENCE [LARGE SCALE GENOMIC DNA]</scope>
</reference>
<gene>
    <name evidence="7" type="primary">LOC108924636</name>
</gene>